<name>A0ABN9VPZ9_9DINO</name>
<feature type="region of interest" description="Disordered" evidence="1">
    <location>
        <begin position="115"/>
        <end position="173"/>
    </location>
</feature>
<gene>
    <name evidence="2" type="ORF">PCOR1329_LOCUS59032</name>
</gene>
<dbReference type="Proteomes" id="UP001189429">
    <property type="component" value="Unassembled WGS sequence"/>
</dbReference>
<feature type="non-terminal residue" evidence="2">
    <location>
        <position position="173"/>
    </location>
</feature>
<evidence type="ECO:0000256" key="1">
    <source>
        <dbReference type="SAM" id="MobiDB-lite"/>
    </source>
</evidence>
<protein>
    <submittedName>
        <fullName evidence="2">Uncharacterized protein</fullName>
    </submittedName>
</protein>
<keyword evidence="3" id="KW-1185">Reference proteome</keyword>
<feature type="compositionally biased region" description="Basic and acidic residues" evidence="1">
    <location>
        <begin position="147"/>
        <end position="167"/>
    </location>
</feature>
<proteinExistence type="predicted"/>
<sequence length="173" mass="19004">MTLLTRSLADRWGLISDQAVSALMNPNRLSQERIGNLLARFDILRSRVRQSGQFMIGCGRHGYLLLRAVGSSNIQRAMILQHCNMAYPANVQQLSHMTSQLRRIGQHLKHIPWKSRRSAGRGGLASCGARGSGNGGACAAAAWPRAPRSEAELDKSEDQKKELERGIEVSNTA</sequence>
<feature type="compositionally biased region" description="Gly residues" evidence="1">
    <location>
        <begin position="120"/>
        <end position="136"/>
    </location>
</feature>
<comment type="caution">
    <text evidence="2">The sequence shown here is derived from an EMBL/GenBank/DDBJ whole genome shotgun (WGS) entry which is preliminary data.</text>
</comment>
<evidence type="ECO:0000313" key="3">
    <source>
        <dbReference type="Proteomes" id="UP001189429"/>
    </source>
</evidence>
<evidence type="ECO:0000313" key="2">
    <source>
        <dbReference type="EMBL" id="CAK0873985.1"/>
    </source>
</evidence>
<accession>A0ABN9VPZ9</accession>
<organism evidence="2 3">
    <name type="scientific">Prorocentrum cordatum</name>
    <dbReference type="NCBI Taxonomy" id="2364126"/>
    <lineage>
        <taxon>Eukaryota</taxon>
        <taxon>Sar</taxon>
        <taxon>Alveolata</taxon>
        <taxon>Dinophyceae</taxon>
        <taxon>Prorocentrales</taxon>
        <taxon>Prorocentraceae</taxon>
        <taxon>Prorocentrum</taxon>
    </lineage>
</organism>
<dbReference type="EMBL" id="CAUYUJ010017348">
    <property type="protein sequence ID" value="CAK0873985.1"/>
    <property type="molecule type" value="Genomic_DNA"/>
</dbReference>
<feature type="compositionally biased region" description="Low complexity" evidence="1">
    <location>
        <begin position="137"/>
        <end position="146"/>
    </location>
</feature>
<reference evidence="2" key="1">
    <citation type="submission" date="2023-10" db="EMBL/GenBank/DDBJ databases">
        <authorList>
            <person name="Chen Y."/>
            <person name="Shah S."/>
            <person name="Dougan E. K."/>
            <person name="Thang M."/>
            <person name="Chan C."/>
        </authorList>
    </citation>
    <scope>NUCLEOTIDE SEQUENCE [LARGE SCALE GENOMIC DNA]</scope>
</reference>